<evidence type="ECO:0000313" key="1">
    <source>
        <dbReference type="EMBL" id="KAH7205365.1"/>
    </source>
</evidence>
<dbReference type="EMBL" id="JAGMUX010000038">
    <property type="protein sequence ID" value="KAH7205365.1"/>
    <property type="molecule type" value="Genomic_DNA"/>
</dbReference>
<proteinExistence type="predicted"/>
<organism evidence="1 2">
    <name type="scientific">Fusarium redolens</name>
    <dbReference type="NCBI Taxonomy" id="48865"/>
    <lineage>
        <taxon>Eukaryota</taxon>
        <taxon>Fungi</taxon>
        <taxon>Dikarya</taxon>
        <taxon>Ascomycota</taxon>
        <taxon>Pezizomycotina</taxon>
        <taxon>Sordariomycetes</taxon>
        <taxon>Hypocreomycetidae</taxon>
        <taxon>Hypocreales</taxon>
        <taxon>Nectriaceae</taxon>
        <taxon>Fusarium</taxon>
        <taxon>Fusarium redolens species complex</taxon>
    </lineage>
</organism>
<dbReference type="GeneID" id="70230482"/>
<sequence length="218" mass="24698">MVYYALLKYHPTEHISRYLLAAPNAETIDEWWREVSSKHDQVKRLAPDYYSFGAGPAAYDLAPSFVNKIMFTLLNDRDARIMSTFGQPERTDVVSGEAYYIRSKSNPELYWLAKGGLIYATKLGRTRFIFRLAGEQNSDKNRTVLIGKDFISISAVGGNNQKYVGVNDEGELTLSGHSCRMYYSDLKKNFLAQGETGTSESVQITKSDGYGEEWELVR</sequence>
<protein>
    <submittedName>
        <fullName evidence="1">Uncharacterized protein</fullName>
    </submittedName>
</protein>
<name>A0A9P9FXS8_FUSRE</name>
<reference evidence="1" key="1">
    <citation type="journal article" date="2021" name="Nat. Commun.">
        <title>Genetic determinants of endophytism in the Arabidopsis root mycobiome.</title>
        <authorList>
            <person name="Mesny F."/>
            <person name="Miyauchi S."/>
            <person name="Thiergart T."/>
            <person name="Pickel B."/>
            <person name="Atanasova L."/>
            <person name="Karlsson M."/>
            <person name="Huettel B."/>
            <person name="Barry K.W."/>
            <person name="Haridas S."/>
            <person name="Chen C."/>
            <person name="Bauer D."/>
            <person name="Andreopoulos W."/>
            <person name="Pangilinan J."/>
            <person name="LaButti K."/>
            <person name="Riley R."/>
            <person name="Lipzen A."/>
            <person name="Clum A."/>
            <person name="Drula E."/>
            <person name="Henrissat B."/>
            <person name="Kohler A."/>
            <person name="Grigoriev I.V."/>
            <person name="Martin F.M."/>
            <person name="Hacquard S."/>
        </authorList>
    </citation>
    <scope>NUCLEOTIDE SEQUENCE</scope>
    <source>
        <strain evidence="1">MPI-CAGE-AT-0023</strain>
    </source>
</reference>
<evidence type="ECO:0000313" key="2">
    <source>
        <dbReference type="Proteomes" id="UP000720189"/>
    </source>
</evidence>
<dbReference type="Proteomes" id="UP000720189">
    <property type="component" value="Unassembled WGS sequence"/>
</dbReference>
<dbReference type="AlphaFoldDB" id="A0A9P9FXS8"/>
<dbReference type="RefSeq" id="XP_046040958.1">
    <property type="nucleotide sequence ID" value="XM_046200528.1"/>
</dbReference>
<dbReference type="OrthoDB" id="5364171at2759"/>
<keyword evidence="2" id="KW-1185">Reference proteome</keyword>
<comment type="caution">
    <text evidence="1">The sequence shown here is derived from an EMBL/GenBank/DDBJ whole genome shotgun (WGS) entry which is preliminary data.</text>
</comment>
<gene>
    <name evidence="1" type="ORF">BKA55DRAFT_698541</name>
</gene>
<accession>A0A9P9FXS8</accession>